<proteinExistence type="predicted"/>
<sequence>MTEDSERVAELKGRVEELEATVRGLTEELVDASERIRMLEEELDHSPSTEELREAHERPVGEAADDAAAEGGEATKSAGSDGDDNDESEIDDIIVA</sequence>
<dbReference type="Proteomes" id="UP000471521">
    <property type="component" value="Unassembled WGS sequence"/>
</dbReference>
<accession>A0A6B0SGL1</accession>
<evidence type="ECO:0000256" key="1">
    <source>
        <dbReference type="SAM" id="MobiDB-lite"/>
    </source>
</evidence>
<dbReference type="EMBL" id="WUUU01000029">
    <property type="protein sequence ID" value="MXR20137.1"/>
    <property type="molecule type" value="Genomic_DNA"/>
</dbReference>
<dbReference type="RefSeq" id="WP_159525695.1">
    <property type="nucleotide sequence ID" value="NZ_WUUU01000029.1"/>
</dbReference>
<evidence type="ECO:0008006" key="4">
    <source>
        <dbReference type="Google" id="ProtNLM"/>
    </source>
</evidence>
<protein>
    <recommendedName>
        <fullName evidence="4">Chromosome segregation protein SMC</fullName>
    </recommendedName>
</protein>
<feature type="region of interest" description="Disordered" evidence="1">
    <location>
        <begin position="41"/>
        <end position="96"/>
    </location>
</feature>
<gene>
    <name evidence="2" type="ORF">GRX66_05805</name>
</gene>
<reference evidence="2 3" key="1">
    <citation type="submission" date="2019-12" db="EMBL/GenBank/DDBJ databases">
        <title>Isolation and characterization of three novel carbon monoxide-oxidizing members of Halobacteria from salione crusts and soils.</title>
        <authorList>
            <person name="Myers M.R."/>
            <person name="King G.M."/>
        </authorList>
    </citation>
    <scope>NUCLEOTIDE SEQUENCE [LARGE SCALE GENOMIC DNA]</scope>
    <source>
        <strain evidence="2 3">PCN9</strain>
    </source>
</reference>
<comment type="caution">
    <text evidence="2">The sequence shown here is derived from an EMBL/GenBank/DDBJ whole genome shotgun (WGS) entry which is preliminary data.</text>
</comment>
<evidence type="ECO:0000313" key="2">
    <source>
        <dbReference type="EMBL" id="MXR20137.1"/>
    </source>
</evidence>
<feature type="compositionally biased region" description="Basic and acidic residues" evidence="1">
    <location>
        <begin position="41"/>
        <end position="60"/>
    </location>
</feature>
<dbReference type="InterPro" id="IPR055940">
    <property type="entry name" value="DUF7518"/>
</dbReference>
<name>A0A6B0SGL1_9EURY</name>
<dbReference type="Pfam" id="PF24362">
    <property type="entry name" value="DUF7518"/>
    <property type="match status" value="1"/>
</dbReference>
<dbReference type="AlphaFoldDB" id="A0A6B0SGL1"/>
<organism evidence="2 3">
    <name type="scientific">Halobacterium bonnevillei</name>
    <dbReference type="NCBI Taxonomy" id="2692200"/>
    <lineage>
        <taxon>Archaea</taxon>
        <taxon>Methanobacteriati</taxon>
        <taxon>Methanobacteriota</taxon>
        <taxon>Stenosarchaea group</taxon>
        <taxon>Halobacteria</taxon>
        <taxon>Halobacteriales</taxon>
        <taxon>Halobacteriaceae</taxon>
        <taxon>Halobacterium</taxon>
    </lineage>
</organism>
<keyword evidence="3" id="KW-1185">Reference proteome</keyword>
<dbReference type="OrthoDB" id="188114at2157"/>
<feature type="compositionally biased region" description="Acidic residues" evidence="1">
    <location>
        <begin position="81"/>
        <end position="96"/>
    </location>
</feature>
<evidence type="ECO:0000313" key="3">
    <source>
        <dbReference type="Proteomes" id="UP000471521"/>
    </source>
</evidence>